<dbReference type="EMBL" id="JBHUIG010000023">
    <property type="protein sequence ID" value="MFD2320968.1"/>
    <property type="molecule type" value="Genomic_DNA"/>
</dbReference>
<feature type="transmembrane region" description="Helical" evidence="1">
    <location>
        <begin position="20"/>
        <end position="45"/>
    </location>
</feature>
<keyword evidence="1" id="KW-0812">Transmembrane</keyword>
<evidence type="ECO:0000256" key="1">
    <source>
        <dbReference type="SAM" id="Phobius"/>
    </source>
</evidence>
<keyword evidence="1" id="KW-0472">Membrane</keyword>
<feature type="transmembrane region" description="Helical" evidence="1">
    <location>
        <begin position="82"/>
        <end position="100"/>
    </location>
</feature>
<organism evidence="2 3">
    <name type="scientific">Delftia deserti</name>
    <dbReference type="NCBI Taxonomy" id="1651218"/>
    <lineage>
        <taxon>Bacteria</taxon>
        <taxon>Pseudomonadati</taxon>
        <taxon>Pseudomonadota</taxon>
        <taxon>Betaproteobacteria</taxon>
        <taxon>Burkholderiales</taxon>
        <taxon>Comamonadaceae</taxon>
        <taxon>Delftia</taxon>
    </lineage>
</organism>
<comment type="caution">
    <text evidence="2">The sequence shown here is derived from an EMBL/GenBank/DDBJ whole genome shotgun (WGS) entry which is preliminary data.</text>
</comment>
<feature type="transmembrane region" description="Helical" evidence="1">
    <location>
        <begin position="57"/>
        <end position="76"/>
    </location>
</feature>
<evidence type="ECO:0008006" key="4">
    <source>
        <dbReference type="Google" id="ProtNLM"/>
    </source>
</evidence>
<dbReference type="RefSeq" id="WP_380109532.1">
    <property type="nucleotide sequence ID" value="NZ_JBHSIH010000001.1"/>
</dbReference>
<name>A0ABW5ETL6_9BURK</name>
<proteinExistence type="predicted"/>
<evidence type="ECO:0000313" key="3">
    <source>
        <dbReference type="Proteomes" id="UP001597287"/>
    </source>
</evidence>
<protein>
    <recommendedName>
        <fullName evidence="4">Membrane protein 71</fullName>
    </recommendedName>
</protein>
<gene>
    <name evidence="2" type="ORF">ACFSPV_19885</name>
</gene>
<evidence type="ECO:0000313" key="2">
    <source>
        <dbReference type="EMBL" id="MFD2320968.1"/>
    </source>
</evidence>
<accession>A0ABW5ETL6</accession>
<sequence length="112" mass="11832">MADAHPEARPRKPVPIRPDWISKTLAGLLLGPGLAISASGLLAALLHDMPLAVSGQLVMWLVPPVWLLVQSLVYFFSSGLRAWAWLGGANALALAAWWLVRAATQGSVGAVS</sequence>
<keyword evidence="3" id="KW-1185">Reference proteome</keyword>
<dbReference type="Proteomes" id="UP001597287">
    <property type="component" value="Unassembled WGS sequence"/>
</dbReference>
<keyword evidence="1" id="KW-1133">Transmembrane helix</keyword>
<reference evidence="3" key="1">
    <citation type="journal article" date="2019" name="Int. J. Syst. Evol. Microbiol.">
        <title>The Global Catalogue of Microorganisms (GCM) 10K type strain sequencing project: providing services to taxonomists for standard genome sequencing and annotation.</title>
        <authorList>
            <consortium name="The Broad Institute Genomics Platform"/>
            <consortium name="The Broad Institute Genome Sequencing Center for Infectious Disease"/>
            <person name="Wu L."/>
            <person name="Ma J."/>
        </authorList>
    </citation>
    <scope>NUCLEOTIDE SEQUENCE [LARGE SCALE GENOMIC DNA]</scope>
    <source>
        <strain evidence="3">CCUG 62793</strain>
    </source>
</reference>